<dbReference type="EMBL" id="BOOU01000024">
    <property type="protein sequence ID" value="GII76575.1"/>
    <property type="molecule type" value="Genomic_DNA"/>
</dbReference>
<evidence type="ECO:0000313" key="1">
    <source>
        <dbReference type="EMBL" id="GII76575.1"/>
    </source>
</evidence>
<dbReference type="AlphaFoldDB" id="A0A919V3S8"/>
<comment type="caution">
    <text evidence="1">The sequence shown here is derived from an EMBL/GenBank/DDBJ whole genome shotgun (WGS) entry which is preliminary data.</text>
</comment>
<gene>
    <name evidence="1" type="ORF">Sru01_15570</name>
</gene>
<organism evidence="1 2">
    <name type="scientific">Sphaerisporangium rufum</name>
    <dbReference type="NCBI Taxonomy" id="1381558"/>
    <lineage>
        <taxon>Bacteria</taxon>
        <taxon>Bacillati</taxon>
        <taxon>Actinomycetota</taxon>
        <taxon>Actinomycetes</taxon>
        <taxon>Streptosporangiales</taxon>
        <taxon>Streptosporangiaceae</taxon>
        <taxon>Sphaerisporangium</taxon>
    </lineage>
</organism>
<proteinExistence type="predicted"/>
<name>A0A919V3S8_9ACTN</name>
<dbReference type="Proteomes" id="UP000655287">
    <property type="component" value="Unassembled WGS sequence"/>
</dbReference>
<protein>
    <submittedName>
        <fullName evidence="1">Uncharacterized protein</fullName>
    </submittedName>
</protein>
<reference evidence="1" key="1">
    <citation type="submission" date="2021-01" db="EMBL/GenBank/DDBJ databases">
        <title>Whole genome shotgun sequence of Sphaerisporangium rufum NBRC 109079.</title>
        <authorList>
            <person name="Komaki H."/>
            <person name="Tamura T."/>
        </authorList>
    </citation>
    <scope>NUCLEOTIDE SEQUENCE</scope>
    <source>
        <strain evidence="1">NBRC 109079</strain>
    </source>
</reference>
<sequence length="88" mass="9451">MADSTRRRVSASTLLRLLATRETVWLDTPAIAATSAMEGLRGGRRPAVLRVCWVAPSTATTRRPMAAQKARPSWAGPLSGRAAALMFT</sequence>
<keyword evidence="2" id="KW-1185">Reference proteome</keyword>
<evidence type="ECO:0000313" key="2">
    <source>
        <dbReference type="Proteomes" id="UP000655287"/>
    </source>
</evidence>
<accession>A0A919V3S8</accession>